<dbReference type="InterPro" id="IPR016035">
    <property type="entry name" value="Acyl_Trfase/lysoPLipase"/>
</dbReference>
<dbReference type="PANTHER" id="PTHR46394:SF1">
    <property type="entry name" value="PNPLA DOMAIN-CONTAINING PROTEIN"/>
    <property type="match status" value="1"/>
</dbReference>
<dbReference type="Pfam" id="PF01734">
    <property type="entry name" value="Patatin"/>
    <property type="match status" value="1"/>
</dbReference>
<keyword evidence="3" id="KW-1133">Transmembrane helix</keyword>
<evidence type="ECO:0000256" key="1">
    <source>
        <dbReference type="ARBA" id="ARBA00023098"/>
    </source>
</evidence>
<dbReference type="SUPFAM" id="SSF52151">
    <property type="entry name" value="FabD/lysophospholipase-like"/>
    <property type="match status" value="1"/>
</dbReference>
<dbReference type="InterPro" id="IPR052580">
    <property type="entry name" value="Lipid_Hydrolase"/>
</dbReference>
<evidence type="ECO:0000259" key="4">
    <source>
        <dbReference type="PROSITE" id="PS51635"/>
    </source>
</evidence>
<dbReference type="GO" id="GO:0016042">
    <property type="term" value="P:lipid catabolic process"/>
    <property type="evidence" value="ECO:0007669"/>
    <property type="project" value="UniProtKB-UniRule"/>
</dbReference>
<keyword evidence="2" id="KW-0378">Hydrolase</keyword>
<protein>
    <recommendedName>
        <fullName evidence="4">PNPLA domain-containing protein</fullName>
    </recommendedName>
</protein>
<keyword evidence="2" id="KW-0442">Lipid degradation</keyword>
<dbReference type="Gene3D" id="3.40.1090.10">
    <property type="entry name" value="Cytosolic phospholipase A2 catalytic domain"/>
    <property type="match status" value="2"/>
</dbReference>
<accession>A0A5B8RKS0</accession>
<feature type="domain" description="PNPLA" evidence="4">
    <location>
        <begin position="27"/>
        <end position="207"/>
    </location>
</feature>
<feature type="active site" description="Proton acceptor" evidence="2">
    <location>
        <position position="194"/>
    </location>
</feature>
<organism evidence="5">
    <name type="scientific">Iridovirus Liz-CrIV</name>
    <dbReference type="NCBI Taxonomy" id="2594309"/>
    <lineage>
        <taxon>Viruses</taxon>
        <taxon>Varidnaviria</taxon>
        <taxon>Bamfordvirae</taxon>
        <taxon>Nucleocytoviricota</taxon>
        <taxon>Megaviricetes</taxon>
        <taxon>Pimascovirales</taxon>
        <taxon>Pimascovirales incertae sedis</taxon>
        <taxon>Iridoviridae</taxon>
    </lineage>
</organism>
<dbReference type="InterPro" id="IPR002641">
    <property type="entry name" value="PNPLA_dom"/>
</dbReference>
<evidence type="ECO:0000256" key="3">
    <source>
        <dbReference type="SAM" id="Phobius"/>
    </source>
</evidence>
<feature type="short sequence motif" description="DGA/G" evidence="2">
    <location>
        <begin position="194"/>
        <end position="196"/>
    </location>
</feature>
<name>A0A5B8RKS0_9VIRU</name>
<feature type="transmembrane region" description="Helical" evidence="3">
    <location>
        <begin position="23"/>
        <end position="43"/>
    </location>
</feature>
<dbReference type="PANTHER" id="PTHR46394">
    <property type="entry name" value="ANNEXIN"/>
    <property type="match status" value="1"/>
</dbReference>
<comment type="caution">
    <text evidence="2">Lacks conserved residue(s) required for the propagation of feature annotation.</text>
</comment>
<keyword evidence="3" id="KW-0812">Transmembrane</keyword>
<evidence type="ECO:0000313" key="5">
    <source>
        <dbReference type="EMBL" id="QEA08362.1"/>
    </source>
</evidence>
<dbReference type="PROSITE" id="PS51635">
    <property type="entry name" value="PNPLA"/>
    <property type="match status" value="1"/>
</dbReference>
<keyword evidence="1 2" id="KW-0443">Lipid metabolism</keyword>
<sequence length="286" mass="33013">MNRFVYLMDKYGNPYSFSLKPKYYKTLVLSGGAMRGVYLLGALNGLKIKINKISTFIGISSGSIICFLLSIGYTPYEIFISLLKYDNLLTINLDKLYSGEIRNEGGLFSSENIFKHLETQMRLKEISRSITFKEHFEKTGKILIVMAFNITKCKEDIFMYETTPDMEILNSLKLSARIPIIFGPIKYNNDFYIDGGVWNNFPIDIAIKYHKKKSDWIIAITTLFSTYKQNIHQWYKFSNINIVMVNDTPDLNPSLVSSDLEKLTMFNKGEEKASLIKKQNIRRNSI</sequence>
<evidence type="ECO:0000256" key="2">
    <source>
        <dbReference type="PROSITE-ProRule" id="PRU01161"/>
    </source>
</evidence>
<feature type="transmembrane region" description="Helical" evidence="3">
    <location>
        <begin position="55"/>
        <end position="76"/>
    </location>
</feature>
<feature type="active site" description="Nucleophile" evidence="2">
    <location>
        <position position="60"/>
    </location>
</feature>
<feature type="short sequence motif" description="GXSXG" evidence="2">
    <location>
        <begin position="58"/>
        <end position="62"/>
    </location>
</feature>
<dbReference type="EMBL" id="MN081869">
    <property type="protein sequence ID" value="QEA08362.1"/>
    <property type="molecule type" value="Genomic_DNA"/>
</dbReference>
<reference evidence="5" key="1">
    <citation type="journal article" date="2019" name="Viruses">
        <title>Detection and Characterization of Invertebrate Iridoviruses Found in Reptiles and Prey Insects in Europe over the Past Two Decades.</title>
        <authorList>
            <person name="Papp T."/>
            <person name="Marschang R.E."/>
        </authorList>
    </citation>
    <scope>NUCLEOTIDE SEQUENCE</scope>
    <source>
        <strain evidence="5">Liz-CrIV</strain>
    </source>
</reference>
<dbReference type="GO" id="GO:0016787">
    <property type="term" value="F:hydrolase activity"/>
    <property type="evidence" value="ECO:0007669"/>
    <property type="project" value="UniProtKB-UniRule"/>
</dbReference>
<keyword evidence="3" id="KW-0472">Membrane</keyword>
<proteinExistence type="predicted"/>